<comment type="caution">
    <text evidence="3">The sequence shown here is derived from an EMBL/GenBank/DDBJ whole genome shotgun (WGS) entry which is preliminary data.</text>
</comment>
<dbReference type="GO" id="GO:0005615">
    <property type="term" value="C:extracellular space"/>
    <property type="evidence" value="ECO:0007669"/>
    <property type="project" value="TreeGrafter"/>
</dbReference>
<evidence type="ECO:0000256" key="1">
    <source>
        <dbReference type="SAM" id="Coils"/>
    </source>
</evidence>
<protein>
    <submittedName>
        <fullName evidence="3">Uncharacterized protein</fullName>
    </submittedName>
</protein>
<dbReference type="PANTHER" id="PTHR24024:SF18">
    <property type="entry name" value="SHORT-CHAIN COLLAGEN C4-LIKE"/>
    <property type="match status" value="1"/>
</dbReference>
<dbReference type="AlphaFoldDB" id="A0A7J7K5D6"/>
<dbReference type="PANTHER" id="PTHR24024">
    <property type="entry name" value="PULMONARY SURFACTANT-ASSOCIATED PROTEIN A"/>
    <property type="match status" value="1"/>
</dbReference>
<feature type="coiled-coil region" evidence="1">
    <location>
        <begin position="88"/>
        <end position="143"/>
    </location>
</feature>
<dbReference type="InterPro" id="IPR051077">
    <property type="entry name" value="Ca-dependent_lectin"/>
</dbReference>
<sequence length="489" mass="52703">MYHVPRCYTENRPALMMIPAKRSCPSGWTEEYEGYLMTAHSNHPHPTTYECVDQYPEYLTGLNDNTDGALFHFIKADCSGVGTTGQQNETHQQQIIALQQQSVVLQQQVEALQLKDKSLLQELEFQQQESKIQQQTNKELQAAVYSLLKALLTGELPKTENFGESEGEELPSLREQICIFGVRGVAGKDGKDGRDGRDGDYGRDGEDGKDEKDGKDGRDGKDGKDGLRGSAEAPGSKGAKGDLGSRGVPGLPGVNETKGATGAAGKDGNPGAKGATGAAGPIGIKGATGLKGVKGAPGNVSHVEGGAVYVRWGRKSCGSQSTLLYEGFAGGEYYKNTGGGVNYQCMPPDPQYNKVYTSGYGGGSLINGAEYQSFQYGIFPSSAYEQNVPCTRCYTENRPALMMIPAKRSCPSGWTKEYEGYLMTAYCHHAHPTTYECVDQYPEYITGLSDDTNGALFYFVKADCSEGGTTGHCPPYDEKKQLTCVVCSK</sequence>
<evidence type="ECO:0000313" key="4">
    <source>
        <dbReference type="Proteomes" id="UP000593567"/>
    </source>
</evidence>
<evidence type="ECO:0000313" key="3">
    <source>
        <dbReference type="EMBL" id="KAF6033447.1"/>
    </source>
</evidence>
<evidence type="ECO:0000256" key="2">
    <source>
        <dbReference type="SAM" id="MobiDB-lite"/>
    </source>
</evidence>
<dbReference type="Pfam" id="PF01391">
    <property type="entry name" value="Collagen"/>
    <property type="match status" value="1"/>
</dbReference>
<keyword evidence="1" id="KW-0175">Coiled coil</keyword>
<feature type="compositionally biased region" description="Low complexity" evidence="2">
    <location>
        <begin position="257"/>
        <end position="279"/>
    </location>
</feature>
<dbReference type="InterPro" id="IPR008160">
    <property type="entry name" value="Collagen"/>
</dbReference>
<proteinExistence type="predicted"/>
<dbReference type="Proteomes" id="UP000593567">
    <property type="component" value="Unassembled WGS sequence"/>
</dbReference>
<accession>A0A7J7K5D6</accession>
<feature type="compositionally biased region" description="Basic and acidic residues" evidence="2">
    <location>
        <begin position="188"/>
        <end position="227"/>
    </location>
</feature>
<gene>
    <name evidence="3" type="ORF">EB796_008245</name>
</gene>
<feature type="region of interest" description="Disordered" evidence="2">
    <location>
        <begin position="188"/>
        <end position="279"/>
    </location>
</feature>
<name>A0A7J7K5D6_BUGNE</name>
<keyword evidence="4" id="KW-1185">Reference proteome</keyword>
<reference evidence="3" key="1">
    <citation type="submission" date="2020-06" db="EMBL/GenBank/DDBJ databases">
        <title>Draft genome of Bugula neritina, a colonial animal packing powerful symbionts and potential medicines.</title>
        <authorList>
            <person name="Rayko M."/>
        </authorList>
    </citation>
    <scope>NUCLEOTIDE SEQUENCE [LARGE SCALE GENOMIC DNA]</scope>
    <source>
        <strain evidence="3">Kwan_BN1</strain>
    </source>
</reference>
<organism evidence="3 4">
    <name type="scientific">Bugula neritina</name>
    <name type="common">Brown bryozoan</name>
    <name type="synonym">Sertularia neritina</name>
    <dbReference type="NCBI Taxonomy" id="10212"/>
    <lineage>
        <taxon>Eukaryota</taxon>
        <taxon>Metazoa</taxon>
        <taxon>Spiralia</taxon>
        <taxon>Lophotrochozoa</taxon>
        <taxon>Bryozoa</taxon>
        <taxon>Gymnolaemata</taxon>
        <taxon>Cheilostomatida</taxon>
        <taxon>Flustrina</taxon>
        <taxon>Buguloidea</taxon>
        <taxon>Bugulidae</taxon>
        <taxon>Bugula</taxon>
    </lineage>
</organism>
<dbReference type="EMBL" id="VXIV02001334">
    <property type="protein sequence ID" value="KAF6033447.1"/>
    <property type="molecule type" value="Genomic_DNA"/>
</dbReference>